<keyword evidence="3" id="KW-1185">Reference proteome</keyword>
<reference evidence="1" key="1">
    <citation type="submission" date="2021-02" db="EMBL/GenBank/DDBJ databases">
        <authorList>
            <person name="Nowell W R."/>
        </authorList>
    </citation>
    <scope>NUCLEOTIDE SEQUENCE</scope>
</reference>
<gene>
    <name evidence="1" type="ORF">GPM918_LOCUS14807</name>
    <name evidence="2" type="ORF">SRO942_LOCUS14807</name>
</gene>
<proteinExistence type="predicted"/>
<evidence type="ECO:0000313" key="3">
    <source>
        <dbReference type="Proteomes" id="UP000663829"/>
    </source>
</evidence>
<name>A0A814IB46_9BILA</name>
<comment type="caution">
    <text evidence="1">The sequence shown here is derived from an EMBL/GenBank/DDBJ whole genome shotgun (WGS) entry which is preliminary data.</text>
</comment>
<dbReference type="EMBL" id="CAJNOQ010003623">
    <property type="protein sequence ID" value="CAF1021522.1"/>
    <property type="molecule type" value="Genomic_DNA"/>
</dbReference>
<evidence type="ECO:0000313" key="1">
    <source>
        <dbReference type="EMBL" id="CAF1021522.1"/>
    </source>
</evidence>
<dbReference type="OrthoDB" id="10027735at2759"/>
<protein>
    <recommendedName>
        <fullName evidence="4">DNA helicase</fullName>
    </recommendedName>
</protein>
<dbReference type="Proteomes" id="UP000663829">
    <property type="component" value="Unassembled WGS sequence"/>
</dbReference>
<sequence>MEKASILVYRNELRTELNVLATVFEAFEKDVKPLVCIAQDELKINIDNPDVHKHLLELPDNTIKCLPEYLTLVPGMNVLLTQNMATELKLPSGTTAIFRELAYVQADNNLSNVDTTKFPTPSSSKSPCMH</sequence>
<dbReference type="AlphaFoldDB" id="A0A814IB46"/>
<evidence type="ECO:0008006" key="4">
    <source>
        <dbReference type="Google" id="ProtNLM"/>
    </source>
</evidence>
<dbReference type="Proteomes" id="UP000681722">
    <property type="component" value="Unassembled WGS sequence"/>
</dbReference>
<organism evidence="1 3">
    <name type="scientific">Didymodactylos carnosus</name>
    <dbReference type="NCBI Taxonomy" id="1234261"/>
    <lineage>
        <taxon>Eukaryota</taxon>
        <taxon>Metazoa</taxon>
        <taxon>Spiralia</taxon>
        <taxon>Gnathifera</taxon>
        <taxon>Rotifera</taxon>
        <taxon>Eurotatoria</taxon>
        <taxon>Bdelloidea</taxon>
        <taxon>Philodinida</taxon>
        <taxon>Philodinidae</taxon>
        <taxon>Didymodactylos</taxon>
    </lineage>
</organism>
<accession>A0A814IB46</accession>
<evidence type="ECO:0000313" key="2">
    <source>
        <dbReference type="EMBL" id="CAF3792935.1"/>
    </source>
</evidence>
<dbReference type="EMBL" id="CAJOBC010003623">
    <property type="protein sequence ID" value="CAF3792935.1"/>
    <property type="molecule type" value="Genomic_DNA"/>
</dbReference>